<dbReference type="InterPro" id="IPR006311">
    <property type="entry name" value="TAT_signal"/>
</dbReference>
<proteinExistence type="predicted"/>
<dbReference type="EMBL" id="FOGC01000002">
    <property type="protein sequence ID" value="SEQ32411.1"/>
    <property type="molecule type" value="Genomic_DNA"/>
</dbReference>
<protein>
    <recommendedName>
        <fullName evidence="4">Tat (Twin-arginine translocation) pathway signal sequence</fullName>
    </recommendedName>
</protein>
<reference evidence="3" key="1">
    <citation type="submission" date="2016-10" db="EMBL/GenBank/DDBJ databases">
        <authorList>
            <person name="Varghese N."/>
            <person name="Submissions S."/>
        </authorList>
    </citation>
    <scope>NUCLEOTIDE SEQUENCE [LARGE SCALE GENOMIC DNA]</scope>
    <source>
        <strain evidence="3">8N4</strain>
    </source>
</reference>
<gene>
    <name evidence="2" type="ORF">SAMN05216522_102149</name>
</gene>
<dbReference type="RefSeq" id="WP_092672881.1">
    <property type="nucleotide sequence ID" value="NZ_FOGC01000002.1"/>
</dbReference>
<dbReference type="OrthoDB" id="6177861at2"/>
<keyword evidence="3" id="KW-1185">Reference proteome</keyword>
<evidence type="ECO:0000256" key="1">
    <source>
        <dbReference type="SAM" id="MobiDB-lite"/>
    </source>
</evidence>
<name>A0A1H9F3E0_9GAMM</name>
<dbReference type="PROSITE" id="PS51318">
    <property type="entry name" value="TAT"/>
    <property type="match status" value="1"/>
</dbReference>
<dbReference type="AlphaFoldDB" id="A0A1H9F3E0"/>
<evidence type="ECO:0008006" key="4">
    <source>
        <dbReference type="Google" id="ProtNLM"/>
    </source>
</evidence>
<sequence>MMSSVNVSRRRFLRHSVIAGISVYLAPLHSKAFAALFENQLLTLPAWDPASKHLRFRIDGKAKAMGKQRQPESSEESIDLDNLTRKQQR</sequence>
<organism evidence="2 3">
    <name type="scientific">Rosenbergiella nectarea</name>
    <dbReference type="NCBI Taxonomy" id="988801"/>
    <lineage>
        <taxon>Bacteria</taxon>
        <taxon>Pseudomonadati</taxon>
        <taxon>Pseudomonadota</taxon>
        <taxon>Gammaproteobacteria</taxon>
        <taxon>Enterobacterales</taxon>
        <taxon>Erwiniaceae</taxon>
        <taxon>Rosenbergiella</taxon>
    </lineage>
</organism>
<feature type="region of interest" description="Disordered" evidence="1">
    <location>
        <begin position="61"/>
        <end position="89"/>
    </location>
</feature>
<dbReference type="STRING" id="988801.SAMN05216522_102149"/>
<accession>A0A1H9F3E0</accession>
<dbReference type="Proteomes" id="UP000242515">
    <property type="component" value="Unassembled WGS sequence"/>
</dbReference>
<evidence type="ECO:0000313" key="3">
    <source>
        <dbReference type="Proteomes" id="UP000242515"/>
    </source>
</evidence>
<evidence type="ECO:0000313" key="2">
    <source>
        <dbReference type="EMBL" id="SEQ32411.1"/>
    </source>
</evidence>